<organism evidence="2 3">
    <name type="scientific">Lacrimispora defluvii</name>
    <dbReference type="NCBI Taxonomy" id="2719233"/>
    <lineage>
        <taxon>Bacteria</taxon>
        <taxon>Bacillati</taxon>
        <taxon>Bacillota</taxon>
        <taxon>Clostridia</taxon>
        <taxon>Lachnospirales</taxon>
        <taxon>Lachnospiraceae</taxon>
        <taxon>Lacrimispora</taxon>
    </lineage>
</organism>
<gene>
    <name evidence="2" type="ORF">G9470_12190</name>
</gene>
<comment type="caution">
    <text evidence="2">The sequence shown here is derived from an EMBL/GenBank/DDBJ whole genome shotgun (WGS) entry which is preliminary data.</text>
</comment>
<feature type="transmembrane region" description="Helical" evidence="1">
    <location>
        <begin position="39"/>
        <end position="58"/>
    </location>
</feature>
<dbReference type="RefSeq" id="WP_170821725.1">
    <property type="nucleotide sequence ID" value="NZ_JAAOXG010000021.1"/>
</dbReference>
<reference evidence="2 3" key="1">
    <citation type="submission" date="2020-03" db="EMBL/GenBank/DDBJ databases">
        <title>Genome Sequence of industrial isolate, B5A.</title>
        <authorList>
            <person name="Sharma S."/>
            <person name="Patil P.B."/>
            <person name="Korpole S."/>
        </authorList>
    </citation>
    <scope>NUCLEOTIDE SEQUENCE [LARGE SCALE GENOMIC DNA]</scope>
    <source>
        <strain evidence="2 3">PI-S10-B5A</strain>
    </source>
</reference>
<protein>
    <recommendedName>
        <fullName evidence="4">Cytochrome c oxidase subunit 4</fullName>
    </recommendedName>
</protein>
<evidence type="ECO:0000313" key="2">
    <source>
        <dbReference type="EMBL" id="NNJ30544.1"/>
    </source>
</evidence>
<keyword evidence="3" id="KW-1185">Reference proteome</keyword>
<proteinExistence type="predicted"/>
<dbReference type="EMBL" id="JAAOXG010000021">
    <property type="protein sequence ID" value="NNJ30544.1"/>
    <property type="molecule type" value="Genomic_DNA"/>
</dbReference>
<keyword evidence="1" id="KW-0472">Membrane</keyword>
<accession>A0ABX1VRX1</accession>
<name>A0ABX1VRX1_9FIRM</name>
<dbReference type="Proteomes" id="UP000539052">
    <property type="component" value="Unassembled WGS sequence"/>
</dbReference>
<keyword evidence="1" id="KW-0812">Transmembrane</keyword>
<evidence type="ECO:0000256" key="1">
    <source>
        <dbReference type="SAM" id="Phobius"/>
    </source>
</evidence>
<evidence type="ECO:0008006" key="4">
    <source>
        <dbReference type="Google" id="ProtNLM"/>
    </source>
</evidence>
<keyword evidence="1" id="KW-1133">Transmembrane helix</keyword>
<sequence>MLDASWLNIASLILGLTAWALPVINLVQYNKASNRKWGIFSLTSISVCGISLYMQILYTDYLVKINDWSALMDTSGGVVSITGLLLVVTIMLNLVTLLLRYRKNQ</sequence>
<evidence type="ECO:0000313" key="3">
    <source>
        <dbReference type="Proteomes" id="UP000539052"/>
    </source>
</evidence>
<feature type="transmembrane region" description="Helical" evidence="1">
    <location>
        <begin position="78"/>
        <end position="99"/>
    </location>
</feature>
<feature type="transmembrane region" description="Helical" evidence="1">
    <location>
        <begin position="6"/>
        <end position="27"/>
    </location>
</feature>